<dbReference type="InterPro" id="IPR022770">
    <property type="entry name" value="IucA/IucC-like_C"/>
</dbReference>
<evidence type="ECO:0000256" key="2">
    <source>
        <dbReference type="ARBA" id="ARBA00007832"/>
    </source>
</evidence>
<sequence length="1130" mass="126172">MKFEERLANAEIDINKRLIESLEREKLVTPALTPEERLEISGMRPWDALKMLRDNSRLNVPTNNIQRTIQELRDGIRGLALARQGRDERWANMLLTKTNSSSPFQDLVEACLNRCRGYDRTASALLAKFEQLVTDGHHAHPCAKTCLGLGADYRFVLPEQVEQLELRFLAAHQSLVEETGMGIQQALSDTLPTLASRIHDELKELGLENFLVIPVHPWQLENVILEEFAKEFRTRQLVVLDSVANAEPLMSVRTFRVTHGNGSVHIKVALEAQLTGAIRGFSPTAAIGPDIKNIFDVAMTANGGIVPRTQDDDKAFSTGEDLAAIRYSGTSGLRERCLGALIRKDPTSGCLEKDIAMPVAALFATNPLTGRKVIDDIFIELKNQSGPGMEKISLITEWTRQLCDILVAPVVSMLAVWGISVEAHQQNTVLILRNNFPHKVIVRDFGGVRIFPKGDLSLFPDLAQYFERLSSTSLVVDDIRKLVNKAIYPLISNLFEEFVVKLNLKKDEAEQIWTILASCVERVRFRLVSNGQILGKRSHNFRKQVFETIQDGKLPVKRLLGMRLSGAVREQEYVYIKNPLDINKIPIATQLRAGKETIMSAKIVVDDRLRAAAQIEGISTSEFGKIEADVRNAIDCLAQVSHLTEKRIRAHQQRQMVIGQQDSSFWSYLQSKPAQLSGAYADKLAVSGHNVHPLAKLRRGFSVEDSWLYGPENDSVVDLVLLAVHRDLIAHSCISVESGIFGYYPNLIRLAKDIVVKDFPVDHHKYDIIFVHPWQYKSVIIDHFKNEIDDALIKVIAPCVLPVHPTISLRTGIPHVPDEFGRRPMIKTAIDIVATSTRRSISQDSALGTPVISGVIVDLVQNVLAQYPENHRPRVKVIPEFSGTAYNGPRRSATVQRGLSTLLRRSPEDVLDKEEFVIGANTLRGVPDTLDPALSGLIGEHPERWLKDYSFDLLGTVLPMMWLYGVAVEAHLQNTLVRAKTSNIGVEYMGIALRDFSGIRILRSRWEACVPDVALRPQAVTVTENVEDFRSKGVYAAISGNLDGIVKELAKITSTSEKYYWNIVKEVLGNLCQFWGGKIPEGDLSFLLSPAMAQKSFLRMALDPSKGDSYITVPNPLARKVGLGDFEQNE</sequence>
<evidence type="ECO:0000313" key="6">
    <source>
        <dbReference type="Proteomes" id="UP001224412"/>
    </source>
</evidence>
<dbReference type="PANTHER" id="PTHR34384">
    <property type="entry name" value="L-2,3-DIAMINOPROPANOATE--CITRATE LIGASE"/>
    <property type="match status" value="1"/>
</dbReference>
<dbReference type="AlphaFoldDB" id="A0AAP4BSA8"/>
<dbReference type="Pfam" id="PF04183">
    <property type="entry name" value="IucA_IucC"/>
    <property type="match status" value="2"/>
</dbReference>
<accession>A0AAP4BSA8</accession>
<dbReference type="InterPro" id="IPR007310">
    <property type="entry name" value="Aerobactin_biosyn_IucA/IucC_N"/>
</dbReference>
<reference evidence="5" key="1">
    <citation type="submission" date="2023-05" db="EMBL/GenBank/DDBJ databases">
        <title>Metabolic capabilities are highly conserved among human nasal-associated Corynebacterium species in pangenomic analyses.</title>
        <authorList>
            <person name="Tran T.H."/>
            <person name="Roberts A.Q."/>
            <person name="Escapa I.F."/>
            <person name="Gao W."/>
            <person name="Conlan S."/>
            <person name="Kong H."/>
            <person name="Segre J.A."/>
            <person name="Kelly M.S."/>
            <person name="Lemon K.P."/>
        </authorList>
    </citation>
    <scope>NUCLEOTIDE SEQUENCE</scope>
    <source>
        <strain evidence="5">KPL2773</strain>
    </source>
</reference>
<dbReference type="PANTHER" id="PTHR34384:SF6">
    <property type="entry name" value="STAPHYLOFERRIN B SYNTHASE"/>
    <property type="match status" value="1"/>
</dbReference>
<feature type="domain" description="Aerobactin siderophore biosynthesis IucA/IucC-like C-terminal" evidence="4">
    <location>
        <begin position="397"/>
        <end position="527"/>
    </location>
</feature>
<dbReference type="Proteomes" id="UP001224412">
    <property type="component" value="Unassembled WGS sequence"/>
</dbReference>
<dbReference type="Gene3D" id="1.10.510.40">
    <property type="match status" value="2"/>
</dbReference>
<feature type="domain" description="Aerobactin siderophore biosynthesis IucA/IucC-like C-terminal" evidence="4">
    <location>
        <begin position="943"/>
        <end position="1102"/>
    </location>
</feature>
<evidence type="ECO:0000313" key="5">
    <source>
        <dbReference type="EMBL" id="MDK4307630.1"/>
    </source>
</evidence>
<dbReference type="InterPro" id="IPR037455">
    <property type="entry name" value="LucA/IucC-like"/>
</dbReference>
<gene>
    <name evidence="5" type="ORF">QPX42_08775</name>
</gene>
<evidence type="ECO:0000259" key="3">
    <source>
        <dbReference type="Pfam" id="PF04183"/>
    </source>
</evidence>
<protein>
    <submittedName>
        <fullName evidence="5">IucA/IucC family protein</fullName>
    </submittedName>
</protein>
<dbReference type="GO" id="GO:0016881">
    <property type="term" value="F:acid-amino acid ligase activity"/>
    <property type="evidence" value="ECO:0007669"/>
    <property type="project" value="UniProtKB-ARBA"/>
</dbReference>
<feature type="domain" description="Aerobactin siderophore biosynthesis IucA/IucC N-terminal" evidence="3">
    <location>
        <begin position="681"/>
        <end position="917"/>
    </location>
</feature>
<evidence type="ECO:0000256" key="1">
    <source>
        <dbReference type="ARBA" id="ARBA00004924"/>
    </source>
</evidence>
<name>A0AAP4BSA8_9CORY</name>
<dbReference type="RefSeq" id="WP_239263635.1">
    <property type="nucleotide sequence ID" value="NZ_JAKRDN010000004.1"/>
</dbReference>
<feature type="domain" description="Aerobactin siderophore biosynthesis IucA/IucC N-terminal" evidence="3">
    <location>
        <begin position="127"/>
        <end position="364"/>
    </location>
</feature>
<comment type="similarity">
    <text evidence="2">Belongs to the IucA/IucC family.</text>
</comment>
<dbReference type="EMBL" id="JASNVH010000013">
    <property type="protein sequence ID" value="MDK4307630.1"/>
    <property type="molecule type" value="Genomic_DNA"/>
</dbReference>
<proteinExistence type="inferred from homology"/>
<dbReference type="Pfam" id="PF06276">
    <property type="entry name" value="FhuF"/>
    <property type="match status" value="2"/>
</dbReference>
<dbReference type="GO" id="GO:0019290">
    <property type="term" value="P:siderophore biosynthetic process"/>
    <property type="evidence" value="ECO:0007669"/>
    <property type="project" value="InterPro"/>
</dbReference>
<comment type="caution">
    <text evidence="5">The sequence shown here is derived from an EMBL/GenBank/DDBJ whole genome shotgun (WGS) entry which is preliminary data.</text>
</comment>
<organism evidence="5 6">
    <name type="scientific">Corynebacterium pseudodiphtheriticum</name>
    <dbReference type="NCBI Taxonomy" id="37637"/>
    <lineage>
        <taxon>Bacteria</taxon>
        <taxon>Bacillati</taxon>
        <taxon>Actinomycetota</taxon>
        <taxon>Actinomycetes</taxon>
        <taxon>Mycobacteriales</taxon>
        <taxon>Corynebacteriaceae</taxon>
        <taxon>Corynebacterium</taxon>
    </lineage>
</organism>
<evidence type="ECO:0000259" key="4">
    <source>
        <dbReference type="Pfam" id="PF06276"/>
    </source>
</evidence>
<comment type="pathway">
    <text evidence="1">Siderophore biosynthesis.</text>
</comment>